<dbReference type="CDD" id="cd07377">
    <property type="entry name" value="WHTH_GntR"/>
    <property type="match status" value="1"/>
</dbReference>
<dbReference type="InterPro" id="IPR036390">
    <property type="entry name" value="WH_DNA-bd_sf"/>
</dbReference>
<keyword evidence="3" id="KW-0804">Transcription</keyword>
<dbReference type="SUPFAM" id="SSF48008">
    <property type="entry name" value="GntR ligand-binding domain-like"/>
    <property type="match status" value="1"/>
</dbReference>
<evidence type="ECO:0000313" key="5">
    <source>
        <dbReference type="EMBL" id="XDI05755.1"/>
    </source>
</evidence>
<evidence type="ECO:0000256" key="3">
    <source>
        <dbReference type="ARBA" id="ARBA00023163"/>
    </source>
</evidence>
<dbReference type="InterPro" id="IPR008920">
    <property type="entry name" value="TF_FadR/GntR_C"/>
</dbReference>
<dbReference type="InterPro" id="IPR036388">
    <property type="entry name" value="WH-like_DNA-bd_sf"/>
</dbReference>
<evidence type="ECO:0000256" key="1">
    <source>
        <dbReference type="ARBA" id="ARBA00023015"/>
    </source>
</evidence>
<dbReference type="EMBL" id="CP162511">
    <property type="protein sequence ID" value="XDI05755.1"/>
    <property type="molecule type" value="Genomic_DNA"/>
</dbReference>
<dbReference type="InterPro" id="IPR000524">
    <property type="entry name" value="Tscrpt_reg_HTH_GntR"/>
</dbReference>
<dbReference type="SMART" id="SM00895">
    <property type="entry name" value="FCD"/>
    <property type="match status" value="1"/>
</dbReference>
<dbReference type="GO" id="GO:0003700">
    <property type="term" value="F:DNA-binding transcription factor activity"/>
    <property type="evidence" value="ECO:0007669"/>
    <property type="project" value="InterPro"/>
</dbReference>
<dbReference type="RefSeq" id="WP_368498143.1">
    <property type="nucleotide sequence ID" value="NZ_CP162511.1"/>
</dbReference>
<dbReference type="GO" id="GO:0003677">
    <property type="term" value="F:DNA binding"/>
    <property type="evidence" value="ECO:0007669"/>
    <property type="project" value="UniProtKB-KW"/>
</dbReference>
<dbReference type="AlphaFoldDB" id="A0AB39BGX3"/>
<dbReference type="Pfam" id="PF00392">
    <property type="entry name" value="GntR"/>
    <property type="match status" value="1"/>
</dbReference>
<gene>
    <name evidence="5" type="ORF">ABFY20_01300</name>
</gene>
<proteinExistence type="predicted"/>
<dbReference type="PANTHER" id="PTHR43537">
    <property type="entry name" value="TRANSCRIPTIONAL REGULATOR, GNTR FAMILY"/>
    <property type="match status" value="1"/>
</dbReference>
<sequence>MALKPVSNESLRGRVAASIRESILDGSLPPGAKLTEPELARQLETSRGPIREALRDLEQEGLVRSQAHRSVRVVEITREEVLEVLVPIRLVIEEYAFRRALTHLTASDFETLDSLVAEMEGVAAAGDAEALGDLDVEFHRFVIDRAGQEQCAQIWRSLQPRIRAHFRKEQKTQRLDDVVDEHVLLLDALKAGDDQLVVERVREHVMTFPSHHQGEVPA</sequence>
<name>A0AB39BGX3_9MICO</name>
<keyword evidence="2" id="KW-0238">DNA-binding</keyword>
<dbReference type="PROSITE" id="PS50949">
    <property type="entry name" value="HTH_GNTR"/>
    <property type="match status" value="1"/>
</dbReference>
<dbReference type="Pfam" id="PF07729">
    <property type="entry name" value="FCD"/>
    <property type="match status" value="1"/>
</dbReference>
<dbReference type="PRINTS" id="PR00035">
    <property type="entry name" value="HTHGNTR"/>
</dbReference>
<feature type="domain" description="HTH gntR-type" evidence="4">
    <location>
        <begin position="9"/>
        <end position="76"/>
    </location>
</feature>
<keyword evidence="1" id="KW-0805">Transcription regulation</keyword>
<evidence type="ECO:0000259" key="4">
    <source>
        <dbReference type="PROSITE" id="PS50949"/>
    </source>
</evidence>
<dbReference type="SUPFAM" id="SSF46785">
    <property type="entry name" value="Winged helix' DNA-binding domain"/>
    <property type="match status" value="1"/>
</dbReference>
<evidence type="ECO:0000256" key="2">
    <source>
        <dbReference type="ARBA" id="ARBA00023125"/>
    </source>
</evidence>
<reference evidence="5" key="1">
    <citation type="submission" date="2024-05" db="EMBL/GenBank/DDBJ databases">
        <title>Herbiconiux sp. A18JL235.</title>
        <authorList>
            <person name="Zhang G."/>
        </authorList>
    </citation>
    <scope>NUCLEOTIDE SEQUENCE</scope>
    <source>
        <strain evidence="5">A18JL235</strain>
    </source>
</reference>
<dbReference type="PANTHER" id="PTHR43537:SF45">
    <property type="entry name" value="GNTR FAMILY REGULATORY PROTEIN"/>
    <property type="match status" value="1"/>
</dbReference>
<accession>A0AB39BGX3</accession>
<organism evidence="5">
    <name type="scientific">Herbiconiux sp. A18JL235</name>
    <dbReference type="NCBI Taxonomy" id="3152363"/>
    <lineage>
        <taxon>Bacteria</taxon>
        <taxon>Bacillati</taxon>
        <taxon>Actinomycetota</taxon>
        <taxon>Actinomycetes</taxon>
        <taxon>Micrococcales</taxon>
        <taxon>Microbacteriaceae</taxon>
        <taxon>Herbiconiux</taxon>
    </lineage>
</organism>
<protein>
    <submittedName>
        <fullName evidence="5">GntR family transcriptional regulator</fullName>
    </submittedName>
</protein>
<dbReference type="Gene3D" id="1.20.120.530">
    <property type="entry name" value="GntR ligand-binding domain-like"/>
    <property type="match status" value="1"/>
</dbReference>
<dbReference type="SMART" id="SM00345">
    <property type="entry name" value="HTH_GNTR"/>
    <property type="match status" value="1"/>
</dbReference>
<dbReference type="Gene3D" id="1.10.10.10">
    <property type="entry name" value="Winged helix-like DNA-binding domain superfamily/Winged helix DNA-binding domain"/>
    <property type="match status" value="1"/>
</dbReference>
<dbReference type="InterPro" id="IPR011711">
    <property type="entry name" value="GntR_C"/>
</dbReference>